<reference evidence="1 2" key="2">
    <citation type="submission" date="2018-06" db="EMBL/GenBank/DDBJ databases">
        <title>Metagenomic assembly of (sub)arctic Cyanobacteria and their associated microbiome from non-axenic cultures.</title>
        <authorList>
            <person name="Baurain D."/>
        </authorList>
    </citation>
    <scope>NUCLEOTIDE SEQUENCE [LARGE SCALE GENOMIC DNA]</scope>
    <source>
        <strain evidence="1">ULC041bin1</strain>
    </source>
</reference>
<comment type="caution">
    <text evidence="1">The sequence shown here is derived from an EMBL/GenBank/DDBJ whole genome shotgun (WGS) entry which is preliminary data.</text>
</comment>
<sequence length="103" mass="11609">MASLTIRPGSRVRLKGQDDHVPDFVVVRCERDRCWIRQHDWAPDTEINVSFKQLFVPAEAGATLPLALAEQVKASGLLATHGDHRAGHNVVYLDAYRRRQGHL</sequence>
<dbReference type="Proteomes" id="UP000249081">
    <property type="component" value="Unassembled WGS sequence"/>
</dbReference>
<accession>A0A2W4WB57</accession>
<evidence type="ECO:0000313" key="1">
    <source>
        <dbReference type="EMBL" id="PZO39139.1"/>
    </source>
</evidence>
<gene>
    <name evidence="1" type="ORF">DCF17_13655</name>
</gene>
<organism evidence="1 2">
    <name type="scientific">Shackletoniella antarctica</name>
    <dbReference type="NCBI Taxonomy" id="268115"/>
    <lineage>
        <taxon>Bacteria</taxon>
        <taxon>Bacillati</taxon>
        <taxon>Cyanobacteriota</taxon>
        <taxon>Cyanophyceae</taxon>
        <taxon>Oculatellales</taxon>
        <taxon>Oculatellaceae</taxon>
        <taxon>Shackletoniella</taxon>
    </lineage>
</organism>
<name>A0A2W4WB57_9CYAN</name>
<evidence type="ECO:0000313" key="2">
    <source>
        <dbReference type="Proteomes" id="UP000249081"/>
    </source>
</evidence>
<dbReference type="AlphaFoldDB" id="A0A2W4WB57"/>
<proteinExistence type="predicted"/>
<dbReference type="EMBL" id="QBMN01000092">
    <property type="protein sequence ID" value="PZO39139.1"/>
    <property type="molecule type" value="Genomic_DNA"/>
</dbReference>
<reference evidence="2" key="1">
    <citation type="submission" date="2018-04" db="EMBL/GenBank/DDBJ databases">
        <authorList>
            <person name="Cornet L."/>
        </authorList>
    </citation>
    <scope>NUCLEOTIDE SEQUENCE [LARGE SCALE GENOMIC DNA]</scope>
</reference>
<protein>
    <submittedName>
        <fullName evidence="1">Uncharacterized protein</fullName>
    </submittedName>
</protein>